<feature type="domain" description="HD-GYP" evidence="1">
    <location>
        <begin position="113"/>
        <end position="306"/>
    </location>
</feature>
<dbReference type="InterPro" id="IPR003607">
    <property type="entry name" value="HD/PDEase_dom"/>
</dbReference>
<evidence type="ECO:0000313" key="2">
    <source>
        <dbReference type="EMBL" id="QBH11570.1"/>
    </source>
</evidence>
<evidence type="ECO:0000313" key="4">
    <source>
        <dbReference type="Proteomes" id="UP000248798"/>
    </source>
</evidence>
<dbReference type="Proteomes" id="UP000248798">
    <property type="component" value="Unassembled WGS sequence"/>
</dbReference>
<dbReference type="Gene3D" id="1.10.3210.10">
    <property type="entry name" value="Hypothetical protein af1432"/>
    <property type="match status" value="1"/>
</dbReference>
<dbReference type="Proteomes" id="UP000293902">
    <property type="component" value="Chromosome"/>
</dbReference>
<organism evidence="3 4">
    <name type="scientific">Desulfobacter hydrogenophilus</name>
    <dbReference type="NCBI Taxonomy" id="2291"/>
    <lineage>
        <taxon>Bacteria</taxon>
        <taxon>Pseudomonadati</taxon>
        <taxon>Thermodesulfobacteriota</taxon>
        <taxon>Desulfobacteria</taxon>
        <taxon>Desulfobacterales</taxon>
        <taxon>Desulfobacteraceae</taxon>
        <taxon>Desulfobacter</taxon>
    </lineage>
</organism>
<keyword evidence="5" id="KW-1185">Reference proteome</keyword>
<dbReference type="PANTHER" id="PTHR43155:SF2">
    <property type="entry name" value="CYCLIC DI-GMP PHOSPHODIESTERASE PA4108"/>
    <property type="match status" value="1"/>
</dbReference>
<dbReference type="OrthoDB" id="9764337at2"/>
<proteinExistence type="predicted"/>
<reference evidence="2 5" key="2">
    <citation type="submission" date="2019-02" db="EMBL/GenBank/DDBJ databases">
        <title>Complete genome sequence of Desulfobacter hydrogenophilus AcRS1.</title>
        <authorList>
            <person name="Marietou A."/>
            <person name="Lund M.B."/>
            <person name="Marshall I.P.G."/>
            <person name="Schreiber L."/>
            <person name="Jorgensen B."/>
        </authorList>
    </citation>
    <scope>NUCLEOTIDE SEQUENCE [LARGE SCALE GENOMIC DNA]</scope>
    <source>
        <strain evidence="2 5">AcRS1</strain>
    </source>
</reference>
<dbReference type="RefSeq" id="WP_111954128.1">
    <property type="nucleotide sequence ID" value="NZ_CP036313.1"/>
</dbReference>
<reference evidence="3 4" key="1">
    <citation type="submission" date="2018-06" db="EMBL/GenBank/DDBJ databases">
        <title>Complete Genome Sequence of Desulfobacter hydrogenophilus (DSM3380).</title>
        <authorList>
            <person name="Marietou A."/>
            <person name="Schreiber L."/>
            <person name="Marshall I."/>
            <person name="Jorgensen B."/>
        </authorList>
    </citation>
    <scope>NUCLEOTIDE SEQUENCE [LARGE SCALE GENOMIC DNA]</scope>
    <source>
        <strain evidence="3 4">DSM 3380</strain>
    </source>
</reference>
<name>A0A328FET7_9BACT</name>
<dbReference type="CDD" id="cd00077">
    <property type="entry name" value="HDc"/>
    <property type="match status" value="1"/>
</dbReference>
<dbReference type="AlphaFoldDB" id="A0A328FET7"/>
<evidence type="ECO:0000313" key="3">
    <source>
        <dbReference type="EMBL" id="RAM03118.1"/>
    </source>
</evidence>
<dbReference type="PANTHER" id="PTHR43155">
    <property type="entry name" value="CYCLIC DI-GMP PHOSPHODIESTERASE PA4108-RELATED"/>
    <property type="match status" value="1"/>
</dbReference>
<dbReference type="EMBL" id="QLNI01000007">
    <property type="protein sequence ID" value="RAM03118.1"/>
    <property type="molecule type" value="Genomic_DNA"/>
</dbReference>
<dbReference type="EMBL" id="CP036313">
    <property type="protein sequence ID" value="QBH11570.1"/>
    <property type="molecule type" value="Genomic_DNA"/>
</dbReference>
<dbReference type="PROSITE" id="PS51832">
    <property type="entry name" value="HD_GYP"/>
    <property type="match status" value="1"/>
</dbReference>
<evidence type="ECO:0000313" key="5">
    <source>
        <dbReference type="Proteomes" id="UP000293902"/>
    </source>
</evidence>
<dbReference type="Pfam" id="PF13487">
    <property type="entry name" value="HD_5"/>
    <property type="match status" value="1"/>
</dbReference>
<accession>A0A328FET7</accession>
<sequence>MNEDFIPVKRSQISLFKNFPLFYFSKENEPLLYKKEGELLKAPRIKEEQFPDLFIRTSDREGASSALYKTMNAHLTETIFSQGIVPTRQALSTLVQEALEGPLNISGKMLPETIEILFQGYNQNKTLVEALAKLSSSSDQLVEHTVNILSLSMQFCTFHHYTEAKAKTLGVSAILHDIGCTELPPEILNTNAKLSDAQFKEFQSHTVKGYRTIKDSACFKPEIALVALEHHERLDGSGYPKGNTEISEDAQLIGLINSYEPLTYRGTSHHGEPQKPYNSLQILKNEVMAGQYNRQMFVNFCSCLTQ</sequence>
<dbReference type="InterPro" id="IPR037522">
    <property type="entry name" value="HD_GYP_dom"/>
</dbReference>
<evidence type="ECO:0000259" key="1">
    <source>
        <dbReference type="PROSITE" id="PS51832"/>
    </source>
</evidence>
<dbReference type="SUPFAM" id="SSF109604">
    <property type="entry name" value="HD-domain/PDEase-like"/>
    <property type="match status" value="1"/>
</dbReference>
<protein>
    <submittedName>
        <fullName evidence="3">Diguanylate cyclase</fullName>
    </submittedName>
    <submittedName>
        <fullName evidence="2">HD domain-containing protein</fullName>
    </submittedName>
</protein>
<gene>
    <name evidence="3" type="ORF">DO021_04455</name>
    <name evidence="2" type="ORF">EYB58_00720</name>
</gene>